<proteinExistence type="predicted"/>
<evidence type="ECO:0000313" key="3">
    <source>
        <dbReference type="Proteomes" id="UP000828251"/>
    </source>
</evidence>
<keyword evidence="3" id="KW-1185">Reference proteome</keyword>
<evidence type="ECO:0000313" key="2">
    <source>
        <dbReference type="EMBL" id="KAH1097194.1"/>
    </source>
</evidence>
<keyword evidence="1" id="KW-1133">Transmembrane helix</keyword>
<protein>
    <submittedName>
        <fullName evidence="2">Uncharacterized protein</fullName>
    </submittedName>
</protein>
<dbReference type="EMBL" id="JAIQCV010000005">
    <property type="protein sequence ID" value="KAH1097194.1"/>
    <property type="molecule type" value="Genomic_DNA"/>
</dbReference>
<keyword evidence="1" id="KW-0812">Transmembrane</keyword>
<sequence>MKQLECKNLPTIIFCTTKTHYIKILKFRQVNNNSLLVIKYVDSNDGKSSRKEEPNNARLRGFNRGEIDCRTGFTFISEEFMCTTIFMYELPSDYLLFATKIEMNCYISNFFWWLLCDLCGLLVIFVLCSKLKGVFVS</sequence>
<reference evidence="2 3" key="1">
    <citation type="journal article" date="2021" name="Plant Biotechnol. J.">
        <title>Multi-omics assisted identification of the key and species-specific regulatory components of drought-tolerant mechanisms in Gossypium stocksii.</title>
        <authorList>
            <person name="Yu D."/>
            <person name="Ke L."/>
            <person name="Zhang D."/>
            <person name="Wu Y."/>
            <person name="Sun Y."/>
            <person name="Mei J."/>
            <person name="Sun J."/>
            <person name="Sun Y."/>
        </authorList>
    </citation>
    <scope>NUCLEOTIDE SEQUENCE [LARGE SCALE GENOMIC DNA]</scope>
    <source>
        <strain evidence="3">cv. E1</strain>
        <tissue evidence="2">Leaf</tissue>
    </source>
</reference>
<evidence type="ECO:0000256" key="1">
    <source>
        <dbReference type="SAM" id="Phobius"/>
    </source>
</evidence>
<dbReference type="Proteomes" id="UP000828251">
    <property type="component" value="Unassembled WGS sequence"/>
</dbReference>
<name>A0A9D3VVE8_9ROSI</name>
<dbReference type="AlphaFoldDB" id="A0A9D3VVE8"/>
<organism evidence="2 3">
    <name type="scientific">Gossypium stocksii</name>
    <dbReference type="NCBI Taxonomy" id="47602"/>
    <lineage>
        <taxon>Eukaryota</taxon>
        <taxon>Viridiplantae</taxon>
        <taxon>Streptophyta</taxon>
        <taxon>Embryophyta</taxon>
        <taxon>Tracheophyta</taxon>
        <taxon>Spermatophyta</taxon>
        <taxon>Magnoliopsida</taxon>
        <taxon>eudicotyledons</taxon>
        <taxon>Gunneridae</taxon>
        <taxon>Pentapetalae</taxon>
        <taxon>rosids</taxon>
        <taxon>malvids</taxon>
        <taxon>Malvales</taxon>
        <taxon>Malvaceae</taxon>
        <taxon>Malvoideae</taxon>
        <taxon>Gossypium</taxon>
    </lineage>
</organism>
<keyword evidence="1" id="KW-0472">Membrane</keyword>
<comment type="caution">
    <text evidence="2">The sequence shown here is derived from an EMBL/GenBank/DDBJ whole genome shotgun (WGS) entry which is preliminary data.</text>
</comment>
<feature type="transmembrane region" description="Helical" evidence="1">
    <location>
        <begin position="110"/>
        <end position="128"/>
    </location>
</feature>
<gene>
    <name evidence="2" type="ORF">J1N35_014115</name>
</gene>
<accession>A0A9D3VVE8</accession>
<dbReference type="OrthoDB" id="10380503at2759"/>